<feature type="domain" description="PFU" evidence="8">
    <location>
        <begin position="365"/>
        <end position="460"/>
    </location>
</feature>
<dbReference type="AlphaFoldDB" id="A0A0C9QJU1"/>
<feature type="repeat" description="WD" evidence="6">
    <location>
        <begin position="228"/>
        <end position="260"/>
    </location>
</feature>
<feature type="repeat" description="WD" evidence="6">
    <location>
        <begin position="187"/>
        <end position="227"/>
    </location>
</feature>
<dbReference type="InterPro" id="IPR011989">
    <property type="entry name" value="ARM-like"/>
</dbReference>
<evidence type="ECO:0000256" key="3">
    <source>
        <dbReference type="ARBA" id="ARBA00022490"/>
    </source>
</evidence>
<feature type="region of interest" description="Disordered" evidence="7">
    <location>
        <begin position="467"/>
        <end position="488"/>
    </location>
</feature>
<evidence type="ECO:0000313" key="10">
    <source>
        <dbReference type="EMBL" id="JAG73531.1"/>
    </source>
</evidence>
<accession>A0A0C9QJU1</accession>
<evidence type="ECO:0000256" key="4">
    <source>
        <dbReference type="ARBA" id="ARBA00022574"/>
    </source>
</evidence>
<dbReference type="SUPFAM" id="SSF50978">
    <property type="entry name" value="WD40 repeat-like"/>
    <property type="match status" value="1"/>
</dbReference>
<dbReference type="CDD" id="cd00200">
    <property type="entry name" value="WD40"/>
    <property type="match status" value="1"/>
</dbReference>
<proteinExistence type="inferred from homology"/>
<evidence type="ECO:0000259" key="8">
    <source>
        <dbReference type="PROSITE" id="PS51394"/>
    </source>
</evidence>
<dbReference type="Pfam" id="PF08324">
    <property type="entry name" value="PUL"/>
    <property type="match status" value="1"/>
</dbReference>
<dbReference type="PROSITE" id="PS51394">
    <property type="entry name" value="PFU"/>
    <property type="match status" value="1"/>
</dbReference>
<dbReference type="PROSITE" id="PS50082">
    <property type="entry name" value="WD_REPEATS_2"/>
    <property type="match status" value="3"/>
</dbReference>
<dbReference type="InterPro" id="IPR016024">
    <property type="entry name" value="ARM-type_fold"/>
</dbReference>
<evidence type="ECO:0000256" key="6">
    <source>
        <dbReference type="PROSITE-ProRule" id="PRU00221"/>
    </source>
</evidence>
<dbReference type="InterPro" id="IPR013535">
    <property type="entry name" value="PUL_dom"/>
</dbReference>
<dbReference type="PROSITE" id="PS51396">
    <property type="entry name" value="PUL"/>
    <property type="match status" value="1"/>
</dbReference>
<dbReference type="Gene3D" id="2.130.10.10">
    <property type="entry name" value="YVTN repeat-like/Quinoprotein amine dehydrogenase"/>
    <property type="match status" value="1"/>
</dbReference>
<dbReference type="Pfam" id="PF09070">
    <property type="entry name" value="PFU"/>
    <property type="match status" value="1"/>
</dbReference>
<sequence>MDSAEYKFNCTLAGHTEDVRAIAFFDDGTLVSASRDKTARVWRPSRDGREYTETEILKGHKNFVSSVCVLNPSPKNPQSLIITGSNDKKIRIYSLGDVDPTRTISAHEDTVCHLRSGYEEGTYLSSSWDLSAKLWSLENPEEPRLILHGHSLSVWSVADLKSGLIITGSADKIVIVWSRDGKSIHKLEGHTDCVRDIAVVKEDEFLTCANDSTIRHWSALSGQCLGTYYGHENFVYTISAVLTGAIVASGGEDMSIRVWKNGENCQTIIVPTTSVWSVKILPNGDIAAGSSDGLVRIFSADSQRHASAEVLESWEKCVTEHQAHAKLNEQIKINQLPDATALTIPGRKDGETLMVREDGKGIAYSWSAGEQTWVRIGEIIGASGNSSRSMYNGKEYDYVFSVDIQDGVPPLKLPYNKTEDPWQAAQKFIHQHGLSQMFLDQVANFIVKNSKSTPALQPSSSYADPFTGGSRYIPGSGHSNTSNATASVPNPDPFTGITAASQESAVSAPVYIPHRSYLRLEQANATAILDKLKEFNAKWNSLDACTDKISEETLHAVVDLIKNDTSDDNTEGITALWKILVDWPQEFSFPGLDVARLAVLHQCSNRHICFEKLLPIVYRHTSADAVPANQMLAFRLLANMFTQETGEQFGFDYSECFLNLLLNLSSFGSKNNQVAISTYILNLSIALNKRDDLLSKNRALSTILTILPKFKEVEGIFRALVALGTLIAGTSHDDNRRQLIQLVKNSEATVHNLKTMANSKSMHDPHGKVAKCSTEILALIV</sequence>
<dbReference type="InterPro" id="IPR036322">
    <property type="entry name" value="WD40_repeat_dom_sf"/>
</dbReference>
<dbReference type="Gene3D" id="1.25.10.10">
    <property type="entry name" value="Leucine-rich Repeat Variant"/>
    <property type="match status" value="1"/>
</dbReference>
<comment type="subcellular location">
    <subcellularLocation>
        <location evidence="1">Cytoplasm</location>
    </subcellularLocation>
</comment>
<dbReference type="InterPro" id="IPR015943">
    <property type="entry name" value="WD40/YVTN_repeat-like_dom_sf"/>
</dbReference>
<dbReference type="InterPro" id="IPR038122">
    <property type="entry name" value="PFU_sf"/>
</dbReference>
<organism evidence="10">
    <name type="scientific">Fopius arisanus</name>
    <dbReference type="NCBI Taxonomy" id="64838"/>
    <lineage>
        <taxon>Eukaryota</taxon>
        <taxon>Metazoa</taxon>
        <taxon>Ecdysozoa</taxon>
        <taxon>Arthropoda</taxon>
        <taxon>Hexapoda</taxon>
        <taxon>Insecta</taxon>
        <taxon>Pterygota</taxon>
        <taxon>Neoptera</taxon>
        <taxon>Endopterygota</taxon>
        <taxon>Hymenoptera</taxon>
        <taxon>Apocrita</taxon>
        <taxon>Ichneumonoidea</taxon>
        <taxon>Braconidae</taxon>
        <taxon>Opiinae</taxon>
        <taxon>Fopius</taxon>
    </lineage>
</organism>
<feature type="compositionally biased region" description="Polar residues" evidence="7">
    <location>
        <begin position="477"/>
        <end position="488"/>
    </location>
</feature>
<feature type="domain" description="PUL" evidence="9">
    <location>
        <begin position="510"/>
        <end position="779"/>
    </location>
</feature>
<dbReference type="PROSITE" id="PS50294">
    <property type="entry name" value="WD_REPEATS_REGION"/>
    <property type="match status" value="2"/>
</dbReference>
<keyword evidence="4 6" id="KW-0853">WD repeat</keyword>
<dbReference type="GO" id="GO:0010992">
    <property type="term" value="P:ubiquitin recycling"/>
    <property type="evidence" value="ECO:0007669"/>
    <property type="project" value="TreeGrafter"/>
</dbReference>
<protein>
    <submittedName>
        <fullName evidence="10">Plaa protein</fullName>
    </submittedName>
</protein>
<dbReference type="SMART" id="SM00320">
    <property type="entry name" value="WD40"/>
    <property type="match status" value="7"/>
</dbReference>
<keyword evidence="5" id="KW-0677">Repeat</keyword>
<evidence type="ECO:0000256" key="7">
    <source>
        <dbReference type="SAM" id="MobiDB-lite"/>
    </source>
</evidence>
<dbReference type="PANTHER" id="PTHR19849">
    <property type="entry name" value="PHOSPHOLIPASE A-2-ACTIVATING PROTEIN"/>
    <property type="match status" value="1"/>
</dbReference>
<dbReference type="GO" id="GO:0043130">
    <property type="term" value="F:ubiquitin binding"/>
    <property type="evidence" value="ECO:0007669"/>
    <property type="project" value="TreeGrafter"/>
</dbReference>
<dbReference type="EMBL" id="GBYB01003764">
    <property type="protein sequence ID" value="JAG73531.1"/>
    <property type="molecule type" value="Transcribed_RNA"/>
</dbReference>
<dbReference type="InterPro" id="IPR001680">
    <property type="entry name" value="WD40_rpt"/>
</dbReference>
<comment type="similarity">
    <text evidence="2">Belongs to the WD repeat PLAP family.</text>
</comment>
<dbReference type="GO" id="GO:0005737">
    <property type="term" value="C:cytoplasm"/>
    <property type="evidence" value="ECO:0007669"/>
    <property type="project" value="UniProtKB-SubCell"/>
</dbReference>
<evidence type="ECO:0000256" key="2">
    <source>
        <dbReference type="ARBA" id="ARBA00008495"/>
    </source>
</evidence>
<dbReference type="Gene3D" id="3.10.20.870">
    <property type="entry name" value="PFU (PLAA family ubiquitin binding), C-terminal domain"/>
    <property type="match status" value="1"/>
</dbReference>
<dbReference type="GO" id="GO:0005634">
    <property type="term" value="C:nucleus"/>
    <property type="evidence" value="ECO:0007669"/>
    <property type="project" value="TreeGrafter"/>
</dbReference>
<dbReference type="PANTHER" id="PTHR19849:SF0">
    <property type="entry name" value="PHOSPHOLIPASE A-2-ACTIVATING PROTEIN"/>
    <property type="match status" value="1"/>
</dbReference>
<gene>
    <name evidence="10" type="primary">Plaa</name>
    <name evidence="10" type="ORF">g.57497</name>
</gene>
<keyword evidence="3" id="KW-0963">Cytoplasm</keyword>
<dbReference type="SUPFAM" id="SSF48371">
    <property type="entry name" value="ARM repeat"/>
    <property type="match status" value="1"/>
</dbReference>
<reference evidence="10" key="1">
    <citation type="submission" date="2015-01" db="EMBL/GenBank/DDBJ databases">
        <title>Transcriptome Assembly of Fopius arisanus.</title>
        <authorList>
            <person name="Geib S."/>
        </authorList>
    </citation>
    <scope>NUCLEOTIDE SEQUENCE</scope>
</reference>
<evidence type="ECO:0000256" key="5">
    <source>
        <dbReference type="ARBA" id="ARBA00022737"/>
    </source>
</evidence>
<evidence type="ECO:0000256" key="1">
    <source>
        <dbReference type="ARBA" id="ARBA00004496"/>
    </source>
</evidence>
<dbReference type="InterPro" id="IPR015155">
    <property type="entry name" value="PFU"/>
</dbReference>
<dbReference type="GO" id="GO:0043161">
    <property type="term" value="P:proteasome-mediated ubiquitin-dependent protein catabolic process"/>
    <property type="evidence" value="ECO:0007669"/>
    <property type="project" value="TreeGrafter"/>
</dbReference>
<name>A0A0C9QJU1_9HYME</name>
<dbReference type="Pfam" id="PF00400">
    <property type="entry name" value="WD40"/>
    <property type="match status" value="7"/>
</dbReference>
<evidence type="ECO:0000259" key="9">
    <source>
        <dbReference type="PROSITE" id="PS51396"/>
    </source>
</evidence>
<feature type="repeat" description="WD" evidence="6">
    <location>
        <begin position="12"/>
        <end position="42"/>
    </location>
</feature>